<evidence type="ECO:0000313" key="3">
    <source>
        <dbReference type="EMBL" id="KMO26926.1"/>
    </source>
</evidence>
<feature type="domain" description="Glycogen debranching enzyme bacterial and archaeal type N-terminal" evidence="2">
    <location>
        <begin position="6"/>
        <end position="222"/>
    </location>
</feature>
<comment type="caution">
    <text evidence="3">The sequence shown here is derived from an EMBL/GenBank/DDBJ whole genome shotgun (WGS) entry which is preliminary data.</text>
</comment>
<keyword evidence="4" id="KW-1185">Reference proteome</keyword>
<reference evidence="3 4" key="1">
    <citation type="submission" date="2014-11" db="EMBL/GenBank/DDBJ databases">
        <title>Comparative genomics of Methylobacterium species.</title>
        <authorList>
            <person name="Chaudhry V."/>
            <person name="Patil P.B."/>
        </authorList>
    </citation>
    <scope>NUCLEOTIDE SEQUENCE [LARGE SCALE GENOMIC DNA]</scope>
    <source>
        <strain evidence="3 4">SE3.6</strain>
    </source>
</reference>
<dbReference type="Gene3D" id="1.50.10.10">
    <property type="match status" value="1"/>
</dbReference>
<organism evidence="3 4">
    <name type="scientific">Methylobacterium indicum</name>
    <dbReference type="NCBI Taxonomy" id="1775910"/>
    <lineage>
        <taxon>Bacteria</taxon>
        <taxon>Pseudomonadati</taxon>
        <taxon>Pseudomonadota</taxon>
        <taxon>Alphaproteobacteria</taxon>
        <taxon>Hyphomicrobiales</taxon>
        <taxon>Methylobacteriaceae</taxon>
        <taxon>Methylobacterium</taxon>
    </lineage>
</organism>
<sequence length="636" mass="68161">MTVDPREWLEADGLGGFASGPVSGPRTRRYHALLLTATTPPTGRVVLVNGFEAEVATAAGSVPLSTQGYAPDVIHPDGWRHVADFAPRPWPTWTFRLPDGTTLRHAVLVVPDSGETLLRWQRLTGDGPCTLTVRPLLSGRDYHALHHENPAFAFAATVRGGNVAWRPYPDLPAVAALTNGAYAHAPDWYRDFLYAAERDRGLDDTEDLASPGTFTFDLAAGAGIMILRAGDGLAVRAAAHAERLIADEEARRAALPPLALSASAYLVDRPGGRTLVAGFPWFTDWGRDTFIALRGLLVATGALAEARAILLAWAGAVSEGMMPNRFPDRGEAPEYNAVDASLWYVVAVHDTLAAHESAGLAVPEAEAAGLERACAAILDGYASGTRYGIAADADGLLRAGVPGMQLTWMDAKVGDRVITPRIGKPVEVQALWINALRIGIARWSPRWRDLERRASASVHRFVAPSGALHDVIDADHVPGAVDGKIRPNQILAVGGLPFPLFTGEAARAVVDVVEARLLTPLGLRSLDPADPEYRGTYAGGPAERDGAYHQGTVWPWLIGPFVEAWLSVRGGSAEARTEARARFLPPLEAHLREAGLGHISEVADGDAPHRPGGCPFQAWSLGELIRVRRMLDLDPV</sequence>
<dbReference type="InterPro" id="IPR024742">
    <property type="entry name" value="Glycogen_debranch_N"/>
</dbReference>
<name>A0ABR5HJN9_9HYPH</name>
<protein>
    <submittedName>
        <fullName evidence="3">Glycogen debranching protein</fullName>
    </submittedName>
</protein>
<dbReference type="InterPro" id="IPR032790">
    <property type="entry name" value="GDE_C"/>
</dbReference>
<dbReference type="PANTHER" id="PTHR10569:SF2">
    <property type="entry name" value="GLYCOGEN DEBRANCHING ENZYME"/>
    <property type="match status" value="1"/>
</dbReference>
<dbReference type="Pfam" id="PF06202">
    <property type="entry name" value="GDE_C"/>
    <property type="match status" value="1"/>
</dbReference>
<dbReference type="Pfam" id="PF12439">
    <property type="entry name" value="GDE_N"/>
    <property type="match status" value="1"/>
</dbReference>
<dbReference type="InterPro" id="IPR008928">
    <property type="entry name" value="6-hairpin_glycosidase_sf"/>
</dbReference>
<evidence type="ECO:0000259" key="1">
    <source>
        <dbReference type="Pfam" id="PF06202"/>
    </source>
</evidence>
<dbReference type="InterPro" id="IPR010401">
    <property type="entry name" value="AGL/Gdb1"/>
</dbReference>
<evidence type="ECO:0000313" key="4">
    <source>
        <dbReference type="Proteomes" id="UP000036471"/>
    </source>
</evidence>
<dbReference type="EMBL" id="JTHG01000001">
    <property type="protein sequence ID" value="KMO26926.1"/>
    <property type="molecule type" value="Genomic_DNA"/>
</dbReference>
<proteinExistence type="predicted"/>
<gene>
    <name evidence="3" type="ORF">QR79_00015</name>
</gene>
<evidence type="ECO:0000259" key="2">
    <source>
        <dbReference type="Pfam" id="PF12439"/>
    </source>
</evidence>
<feature type="domain" description="Glycogen debranching enzyme C-terminal" evidence="1">
    <location>
        <begin position="266"/>
        <end position="626"/>
    </location>
</feature>
<dbReference type="Proteomes" id="UP000036471">
    <property type="component" value="Unassembled WGS sequence"/>
</dbReference>
<dbReference type="PANTHER" id="PTHR10569">
    <property type="entry name" value="GLYCOGEN DEBRANCHING ENZYME"/>
    <property type="match status" value="1"/>
</dbReference>
<dbReference type="SUPFAM" id="SSF48208">
    <property type="entry name" value="Six-hairpin glycosidases"/>
    <property type="match status" value="1"/>
</dbReference>
<dbReference type="InterPro" id="IPR012341">
    <property type="entry name" value="6hp_glycosidase-like_sf"/>
</dbReference>
<accession>A0ABR5HJN9</accession>